<dbReference type="Gene3D" id="3.30.428.10">
    <property type="entry name" value="HIT-like"/>
    <property type="match status" value="1"/>
</dbReference>
<sequence length="318" mass="36185">MALSSAEAEALIPQFRLERLLNQDQAGRRISLLGSIQSKPAILIAERAAFSIEANHLENFNASVANVKNLGANDIYFWFLGRAASDSNSSNQPADLKLNLIYPCTDKHIKKYSQQGIRLVTETPEIYRDHVRPYIEKQRGEGRLDWIFNIIEGRTEQEDVFYREHGEEGFLVLPDLNWDRKTMTSLHLLGLVERRDIWSVRDLQKQHVTWLKHMRAKLLEATVKLYPELDKDQLKLYVHYQPTYYHFHIHIVHVALEAGATQATGKALGLENVISQVENLAGADESAGMADVSLTYTVGEASELWTDIFQPLKESVSS</sequence>
<accession>A0ABR1YQU0</accession>
<comment type="similarity">
    <text evidence="1">Belongs to the HIT family.</text>
</comment>
<evidence type="ECO:0000313" key="2">
    <source>
        <dbReference type="EMBL" id="KAK8235807.1"/>
    </source>
</evidence>
<dbReference type="PIRSF" id="PIRSF028973">
    <property type="entry name" value="Scavenger_mRNA_decap_enz"/>
    <property type="match status" value="1"/>
</dbReference>
<reference evidence="2 3" key="1">
    <citation type="submission" date="2024-04" db="EMBL/GenBank/DDBJ databases">
        <title>Phyllosticta paracitricarpa is synonymous to the EU quarantine fungus P. citricarpa based on phylogenomic analyses.</title>
        <authorList>
            <consortium name="Lawrence Berkeley National Laboratory"/>
            <person name="Van Ingen-Buijs V.A."/>
            <person name="Van Westerhoven A.C."/>
            <person name="Haridas S."/>
            <person name="Skiadas P."/>
            <person name="Martin F."/>
            <person name="Groenewald J.Z."/>
            <person name="Crous P.W."/>
            <person name="Seidl M.F."/>
        </authorList>
    </citation>
    <scope>NUCLEOTIDE SEQUENCE [LARGE SCALE GENOMIC DNA]</scope>
    <source>
        <strain evidence="2 3">CBS 123374</strain>
    </source>
</reference>
<protein>
    <submittedName>
        <fullName evidence="2">HIT-like domain-containing protein</fullName>
    </submittedName>
</protein>
<evidence type="ECO:0000313" key="3">
    <source>
        <dbReference type="Proteomes" id="UP001492380"/>
    </source>
</evidence>
<dbReference type="InterPro" id="IPR008594">
    <property type="entry name" value="DcpS/DCS2"/>
</dbReference>
<dbReference type="SUPFAM" id="SSF102860">
    <property type="entry name" value="mRNA decapping enzyme DcpS N-terminal domain"/>
    <property type="match status" value="1"/>
</dbReference>
<dbReference type="PANTHER" id="PTHR12978">
    <property type="entry name" value="HISTIDINE TRIAD HIT PROTEIN MEMBER"/>
    <property type="match status" value="1"/>
</dbReference>
<gene>
    <name evidence="2" type="ORF">HDK90DRAFT_256763</name>
</gene>
<comment type="caution">
    <text evidence="2">The sequence shown here is derived from an EMBL/GenBank/DDBJ whole genome shotgun (WGS) entry which is preliminary data.</text>
</comment>
<proteinExistence type="inferred from homology"/>
<dbReference type="InterPro" id="IPR036265">
    <property type="entry name" value="HIT-like_sf"/>
</dbReference>
<dbReference type="PANTHER" id="PTHR12978:SF0">
    <property type="entry name" value="M7GPPPX DIPHOSPHATASE"/>
    <property type="match status" value="1"/>
</dbReference>
<evidence type="ECO:0000256" key="1">
    <source>
        <dbReference type="ARBA" id="ARBA00010208"/>
    </source>
</evidence>
<organism evidence="2 3">
    <name type="scientific">Phyllosticta capitalensis</name>
    <dbReference type="NCBI Taxonomy" id="121624"/>
    <lineage>
        <taxon>Eukaryota</taxon>
        <taxon>Fungi</taxon>
        <taxon>Dikarya</taxon>
        <taxon>Ascomycota</taxon>
        <taxon>Pezizomycotina</taxon>
        <taxon>Dothideomycetes</taxon>
        <taxon>Dothideomycetes incertae sedis</taxon>
        <taxon>Botryosphaeriales</taxon>
        <taxon>Phyllostictaceae</taxon>
        <taxon>Phyllosticta</taxon>
    </lineage>
</organism>
<dbReference type="Pfam" id="PF05652">
    <property type="entry name" value="DcpS"/>
    <property type="match status" value="1"/>
</dbReference>
<dbReference type="SUPFAM" id="SSF54197">
    <property type="entry name" value="HIT-like"/>
    <property type="match status" value="1"/>
</dbReference>
<dbReference type="EMBL" id="JBBWRZ010000005">
    <property type="protein sequence ID" value="KAK8235807.1"/>
    <property type="molecule type" value="Genomic_DNA"/>
</dbReference>
<dbReference type="Gene3D" id="3.30.200.40">
    <property type="entry name" value="Scavenger mRNA decapping enzyme, N-terminal domain"/>
    <property type="match status" value="1"/>
</dbReference>
<dbReference type="Proteomes" id="UP001492380">
    <property type="component" value="Unassembled WGS sequence"/>
</dbReference>
<dbReference type="Pfam" id="PF11969">
    <property type="entry name" value="DcpS_C"/>
    <property type="match status" value="1"/>
</dbReference>
<name>A0ABR1YQU0_9PEZI</name>
<dbReference type="InterPro" id="IPR011145">
    <property type="entry name" value="Scavenger_mRNA_decap_enz_N"/>
</dbReference>
<keyword evidence="3" id="KW-1185">Reference proteome</keyword>